<name>A0A540K973_MALBA</name>
<evidence type="ECO:0000313" key="1">
    <source>
        <dbReference type="EMBL" id="TQD70710.1"/>
    </source>
</evidence>
<keyword evidence="2" id="KW-1185">Reference proteome</keyword>
<gene>
    <name evidence="1" type="ORF">C1H46_043754</name>
</gene>
<dbReference type="EMBL" id="VIEB01001706">
    <property type="protein sequence ID" value="TQD70710.1"/>
    <property type="molecule type" value="Genomic_DNA"/>
</dbReference>
<proteinExistence type="predicted"/>
<protein>
    <submittedName>
        <fullName evidence="1">Uncharacterized protein</fullName>
    </submittedName>
</protein>
<accession>A0A540K973</accession>
<evidence type="ECO:0000313" key="2">
    <source>
        <dbReference type="Proteomes" id="UP000315295"/>
    </source>
</evidence>
<comment type="caution">
    <text evidence="1">The sequence shown here is derived from an EMBL/GenBank/DDBJ whole genome shotgun (WGS) entry which is preliminary data.</text>
</comment>
<dbReference type="AlphaFoldDB" id="A0A540K973"/>
<organism evidence="1 2">
    <name type="scientific">Malus baccata</name>
    <name type="common">Siberian crab apple</name>
    <name type="synonym">Pyrus baccata</name>
    <dbReference type="NCBI Taxonomy" id="106549"/>
    <lineage>
        <taxon>Eukaryota</taxon>
        <taxon>Viridiplantae</taxon>
        <taxon>Streptophyta</taxon>
        <taxon>Embryophyta</taxon>
        <taxon>Tracheophyta</taxon>
        <taxon>Spermatophyta</taxon>
        <taxon>Magnoliopsida</taxon>
        <taxon>eudicotyledons</taxon>
        <taxon>Gunneridae</taxon>
        <taxon>Pentapetalae</taxon>
        <taxon>rosids</taxon>
        <taxon>fabids</taxon>
        <taxon>Rosales</taxon>
        <taxon>Rosaceae</taxon>
        <taxon>Amygdaloideae</taxon>
        <taxon>Maleae</taxon>
        <taxon>Malus</taxon>
    </lineage>
</organism>
<dbReference type="Proteomes" id="UP000315295">
    <property type="component" value="Unassembled WGS sequence"/>
</dbReference>
<reference evidence="1 2" key="1">
    <citation type="journal article" date="2019" name="G3 (Bethesda)">
        <title>Sequencing of a Wild Apple (Malus baccata) Genome Unravels the Differences Between Cultivated and Wild Apple Species Regarding Disease Resistance and Cold Tolerance.</title>
        <authorList>
            <person name="Chen X."/>
        </authorList>
    </citation>
    <scope>NUCLEOTIDE SEQUENCE [LARGE SCALE GENOMIC DNA]</scope>
    <source>
        <strain evidence="2">cv. Shandingzi</strain>
        <tissue evidence="1">Leaves</tissue>
    </source>
</reference>
<sequence length="51" mass="5509">MCAQTIKMIVELTRYDLNLDVAAEIRSQAGNNGIVPKVVPLTAVMDSYANA</sequence>